<dbReference type="Pfam" id="PF13559">
    <property type="entry name" value="DUF4129"/>
    <property type="match status" value="1"/>
</dbReference>
<name>A0ABW1ANU8_9RHOO</name>
<feature type="transmembrane region" description="Helical" evidence="2">
    <location>
        <begin position="557"/>
        <end position="581"/>
    </location>
</feature>
<dbReference type="Pfam" id="PF11992">
    <property type="entry name" value="TgpA_N"/>
    <property type="match status" value="1"/>
</dbReference>
<proteinExistence type="predicted"/>
<sequence>MRAERPQRIGRKPRAAAGPTPPSLTTEQGVWLLIAAGVTLAPHALYLPLWLTGACAVLLGWRALLLRQRRQPPHHLLLLSFALASGIAVRQEYGHFFGKDPGVALLALLLCLKLLEMRRTRDVRAAVLLCFFLQMALFFEDQSLPIALSALAGTWLAIVALLALADPGAARRAQMRTGALLLAQGMPFMLMLFLLFPRVQGPLWGLPADATSARSGLSDAMSPGSISSLGTSPEIAFRAEFDGPLPEPPARYWRGPVLTRFDGRTWHAARNAEAGTPFYTPSGRRFDYRMTLEAHDQRWMLALDFPGAGTAPLRFSSANQALLPRPLQTRSRFELSAWPDTPTGLQEAAPVLESARALPDGYNPRSRELAGRLAAGASSDAAILGRVLAHLRGSGLIYTLRPPLLGRHSVDEFLFDTRRGFCEHFASAFTVLMRAAGVPARVVAGYQGGEINPIDGHLVVRQSDAHAWAEVWLAGRGWVRVDPTALAAPQRIDAGLAAALPEGEALPLMLRRDLGWLRNLRHRWEALSNAWDQRVLGYNPDRQREFLARLGFGRVDWATLVGLMSGMTVALLGGLMAWASWQRHTRDPLERSWQVFCRRLARAGHPRASWEGPRDYGLRLATALPRQADELTGIANTYARLRYGAAARRADVRALNRRIRKLELQ</sequence>
<dbReference type="InterPro" id="IPR021878">
    <property type="entry name" value="TgpA_N"/>
</dbReference>
<evidence type="ECO:0000313" key="4">
    <source>
        <dbReference type="EMBL" id="MFC5768937.1"/>
    </source>
</evidence>
<evidence type="ECO:0000313" key="5">
    <source>
        <dbReference type="Proteomes" id="UP001595974"/>
    </source>
</evidence>
<keyword evidence="2" id="KW-0812">Transmembrane</keyword>
<feature type="domain" description="Transglutaminase-like" evidence="3">
    <location>
        <begin position="414"/>
        <end position="485"/>
    </location>
</feature>
<keyword evidence="5" id="KW-1185">Reference proteome</keyword>
<dbReference type="PANTHER" id="PTHR42736:SF1">
    <property type="entry name" value="PROTEIN-GLUTAMINE GAMMA-GLUTAMYLTRANSFERASE"/>
    <property type="match status" value="1"/>
</dbReference>
<gene>
    <name evidence="4" type="ORF">ACFPTN_06090</name>
</gene>
<keyword evidence="2" id="KW-1133">Transmembrane helix</keyword>
<comment type="caution">
    <text evidence="4">The sequence shown here is derived from an EMBL/GenBank/DDBJ whole genome shotgun (WGS) entry which is preliminary data.</text>
</comment>
<reference evidence="5" key="1">
    <citation type="journal article" date="2019" name="Int. J. Syst. Evol. Microbiol.">
        <title>The Global Catalogue of Microorganisms (GCM) 10K type strain sequencing project: providing services to taxonomists for standard genome sequencing and annotation.</title>
        <authorList>
            <consortium name="The Broad Institute Genomics Platform"/>
            <consortium name="The Broad Institute Genome Sequencing Center for Infectious Disease"/>
            <person name="Wu L."/>
            <person name="Ma J."/>
        </authorList>
    </citation>
    <scope>NUCLEOTIDE SEQUENCE [LARGE SCALE GENOMIC DNA]</scope>
    <source>
        <strain evidence="5">SHR3</strain>
    </source>
</reference>
<accession>A0ABW1ANU8</accession>
<dbReference type="Proteomes" id="UP001595974">
    <property type="component" value="Unassembled WGS sequence"/>
</dbReference>
<feature type="transmembrane region" description="Helical" evidence="2">
    <location>
        <begin position="145"/>
        <end position="165"/>
    </location>
</feature>
<dbReference type="Gene3D" id="3.10.620.30">
    <property type="match status" value="1"/>
</dbReference>
<evidence type="ECO:0000259" key="3">
    <source>
        <dbReference type="SMART" id="SM00460"/>
    </source>
</evidence>
<dbReference type="EMBL" id="JBHSOG010000023">
    <property type="protein sequence ID" value="MFC5768937.1"/>
    <property type="molecule type" value="Genomic_DNA"/>
</dbReference>
<feature type="transmembrane region" description="Helical" evidence="2">
    <location>
        <begin position="122"/>
        <end position="139"/>
    </location>
</feature>
<dbReference type="PANTHER" id="PTHR42736">
    <property type="entry name" value="PROTEIN-GLUTAMINE GAMMA-GLUTAMYLTRANSFERASE"/>
    <property type="match status" value="1"/>
</dbReference>
<dbReference type="InterPro" id="IPR038765">
    <property type="entry name" value="Papain-like_cys_pep_sf"/>
</dbReference>
<protein>
    <submittedName>
        <fullName evidence="4">DUF3488 and DUF4129 domain-containing transglutaminase family protein</fullName>
    </submittedName>
</protein>
<organism evidence="4 5">
    <name type="scientific">Thauera sinica</name>
    <dbReference type="NCBI Taxonomy" id="2665146"/>
    <lineage>
        <taxon>Bacteria</taxon>
        <taxon>Pseudomonadati</taxon>
        <taxon>Pseudomonadota</taxon>
        <taxon>Betaproteobacteria</taxon>
        <taxon>Rhodocyclales</taxon>
        <taxon>Zoogloeaceae</taxon>
        <taxon>Thauera</taxon>
    </lineage>
</organism>
<dbReference type="RefSeq" id="WP_096452191.1">
    <property type="nucleotide sequence ID" value="NZ_JBHSOG010000023.1"/>
</dbReference>
<feature type="region of interest" description="Disordered" evidence="1">
    <location>
        <begin position="1"/>
        <end position="23"/>
    </location>
</feature>
<feature type="transmembrane region" description="Helical" evidence="2">
    <location>
        <begin position="30"/>
        <end position="61"/>
    </location>
</feature>
<dbReference type="InterPro" id="IPR052901">
    <property type="entry name" value="Bact_TGase-like"/>
</dbReference>
<feature type="transmembrane region" description="Helical" evidence="2">
    <location>
        <begin position="177"/>
        <end position="196"/>
    </location>
</feature>
<dbReference type="Pfam" id="PF01841">
    <property type="entry name" value="Transglut_core"/>
    <property type="match status" value="1"/>
</dbReference>
<evidence type="ECO:0000256" key="1">
    <source>
        <dbReference type="SAM" id="MobiDB-lite"/>
    </source>
</evidence>
<dbReference type="SUPFAM" id="SSF54001">
    <property type="entry name" value="Cysteine proteinases"/>
    <property type="match status" value="1"/>
</dbReference>
<dbReference type="SMART" id="SM00460">
    <property type="entry name" value="TGc"/>
    <property type="match status" value="1"/>
</dbReference>
<evidence type="ECO:0000256" key="2">
    <source>
        <dbReference type="SAM" id="Phobius"/>
    </source>
</evidence>
<dbReference type="InterPro" id="IPR002931">
    <property type="entry name" value="Transglutaminase-like"/>
</dbReference>
<keyword evidence="2" id="KW-0472">Membrane</keyword>
<dbReference type="InterPro" id="IPR025403">
    <property type="entry name" value="TgpA-like_C"/>
</dbReference>